<evidence type="ECO:0000313" key="5">
    <source>
        <dbReference type="Proteomes" id="UP000825699"/>
    </source>
</evidence>
<dbReference type="PANTHER" id="PTHR13847">
    <property type="entry name" value="SARCOSINE DEHYDROGENASE-RELATED"/>
    <property type="match status" value="1"/>
</dbReference>
<proteinExistence type="inferred from homology"/>
<dbReference type="SUPFAM" id="SSF51905">
    <property type="entry name" value="FAD/NAD(P)-binding domain"/>
    <property type="match status" value="1"/>
</dbReference>
<organism evidence="4 5">
    <name type="scientific">Rhizobium leguminosarum</name>
    <dbReference type="NCBI Taxonomy" id="384"/>
    <lineage>
        <taxon>Bacteria</taxon>
        <taxon>Pseudomonadati</taxon>
        <taxon>Pseudomonadota</taxon>
        <taxon>Alphaproteobacteria</taxon>
        <taxon>Hyphomicrobiales</taxon>
        <taxon>Rhizobiaceae</taxon>
        <taxon>Rhizobium/Agrobacterium group</taxon>
        <taxon>Rhizobium</taxon>
    </lineage>
</organism>
<dbReference type="Proteomes" id="UP000825699">
    <property type="component" value="Unassembled WGS sequence"/>
</dbReference>
<sequence>MSRIIPDAVPSAHALPAKVDVVVIGGGIVGVSTALELAERGVSVAVCEKGLIAGEQSGRNWGWVRQMGRDPSELPLAIESLSLWKGMNARTGEETGFRQTGIAYLCRNARQEAEYEAWLVHARDFGLDSRLLRSEELGQHLPGVTGGFTAALHTSTDGRAEPFKAAPAIARGAIRAGAHVMTGCAVRAIERSAGAVSGVITERGRIACSSVVLAGGAWSRLFSGNIGIDFPQLKILGSVARATAVDGVPDLPVGADNFSFRRRLDGSFSIAMRNANIAPIVPDSFRLFADFVPTLIKSWRELKLRVGNRFVEEWRTPSSWASDAISPFEQVRILDPVPFERFNREGLAHLVKAFPAFAESRITQSWAGLIDVTPDAVPVIGPAGGITGFFIASGFSGHGFGIGPGAGRLMADIVTGARPCVDPAPFRFDRFKKTKAA</sequence>
<dbReference type="GO" id="GO:0005737">
    <property type="term" value="C:cytoplasm"/>
    <property type="evidence" value="ECO:0007669"/>
    <property type="project" value="TreeGrafter"/>
</dbReference>
<dbReference type="EMBL" id="JAAXEP010000019">
    <property type="protein sequence ID" value="MBY5632263.1"/>
    <property type="molecule type" value="Genomic_DNA"/>
</dbReference>
<dbReference type="InterPro" id="IPR036188">
    <property type="entry name" value="FAD/NAD-bd_sf"/>
</dbReference>
<dbReference type="PANTHER" id="PTHR13847:SF280">
    <property type="entry name" value="D-AMINO ACID DEHYDROGENASE"/>
    <property type="match status" value="1"/>
</dbReference>
<dbReference type="GO" id="GO:0005886">
    <property type="term" value="C:plasma membrane"/>
    <property type="evidence" value="ECO:0007669"/>
    <property type="project" value="TreeGrafter"/>
</dbReference>
<evidence type="ECO:0000259" key="3">
    <source>
        <dbReference type="Pfam" id="PF01266"/>
    </source>
</evidence>
<dbReference type="GO" id="GO:0008718">
    <property type="term" value="F:D-amino-acid dehydrogenase activity"/>
    <property type="evidence" value="ECO:0007669"/>
    <property type="project" value="TreeGrafter"/>
</dbReference>
<feature type="domain" description="FAD dependent oxidoreductase" evidence="3">
    <location>
        <begin position="20"/>
        <end position="412"/>
    </location>
</feature>
<gene>
    <name evidence="4" type="ORF">HFO42_29880</name>
</gene>
<dbReference type="InterPro" id="IPR006076">
    <property type="entry name" value="FAD-dep_OxRdtase"/>
</dbReference>
<accession>A0AAJ1ADY0</accession>
<evidence type="ECO:0000256" key="1">
    <source>
        <dbReference type="ARBA" id="ARBA00009410"/>
    </source>
</evidence>
<name>A0AAJ1ADY0_RHILE</name>
<evidence type="ECO:0000313" key="4">
    <source>
        <dbReference type="EMBL" id="MBY5632263.1"/>
    </source>
</evidence>
<dbReference type="Pfam" id="PF01266">
    <property type="entry name" value="DAO"/>
    <property type="match status" value="1"/>
</dbReference>
<evidence type="ECO:0000256" key="2">
    <source>
        <dbReference type="ARBA" id="ARBA00023002"/>
    </source>
</evidence>
<reference evidence="4" key="1">
    <citation type="submission" date="2020-04" db="EMBL/GenBank/DDBJ databases">
        <title>Global-level population genomics supports evidence of horizontal gene transfer on evolution of Rhizobia in Lentils.</title>
        <authorList>
            <person name="Gai Y."/>
            <person name="Cook D."/>
            <person name="Riely B."/>
        </authorList>
    </citation>
    <scope>NUCLEOTIDE SEQUENCE</scope>
    <source>
        <strain evidence="4">Derici101B</strain>
    </source>
</reference>
<dbReference type="Gene3D" id="3.30.9.10">
    <property type="entry name" value="D-Amino Acid Oxidase, subunit A, domain 2"/>
    <property type="match status" value="2"/>
</dbReference>
<dbReference type="AlphaFoldDB" id="A0AAJ1ADY0"/>
<keyword evidence="2" id="KW-0560">Oxidoreductase</keyword>
<dbReference type="Gene3D" id="3.50.50.60">
    <property type="entry name" value="FAD/NAD(P)-binding domain"/>
    <property type="match status" value="2"/>
</dbReference>
<protein>
    <submittedName>
        <fullName evidence="4">FAD-binding oxidoreductase</fullName>
    </submittedName>
</protein>
<dbReference type="GO" id="GO:0055130">
    <property type="term" value="P:D-alanine catabolic process"/>
    <property type="evidence" value="ECO:0007669"/>
    <property type="project" value="TreeGrafter"/>
</dbReference>
<comment type="similarity">
    <text evidence="1">Belongs to the DadA oxidoreductase family.</text>
</comment>
<comment type="caution">
    <text evidence="4">The sequence shown here is derived from an EMBL/GenBank/DDBJ whole genome shotgun (WGS) entry which is preliminary data.</text>
</comment>
<dbReference type="RefSeq" id="WP_168344078.1">
    <property type="nucleotide sequence ID" value="NZ_CP071400.1"/>
</dbReference>